<name>S9RS05_9RHOB</name>
<comment type="caution">
    <text evidence="1">The sequence shown here is derived from an EMBL/GenBank/DDBJ whole genome shotgun (WGS) entry which is preliminary data.</text>
</comment>
<dbReference type="EMBL" id="AONI01000008">
    <property type="protein sequence ID" value="EPX80845.1"/>
    <property type="molecule type" value="Genomic_DNA"/>
</dbReference>
<dbReference type="Proteomes" id="UP000015351">
    <property type="component" value="Unassembled WGS sequence"/>
</dbReference>
<evidence type="ECO:0000313" key="1">
    <source>
        <dbReference type="EMBL" id="EPX80845.1"/>
    </source>
</evidence>
<sequence>MGSPSACRLVTTVGPVSAKLQMLICGLGGAGRDGYIPTK</sequence>
<accession>S9RS05</accession>
<protein>
    <submittedName>
        <fullName evidence="1">Uncharacterized protein</fullName>
    </submittedName>
</protein>
<gene>
    <name evidence="1" type="ORF">thalar_01067</name>
</gene>
<keyword evidence="2" id="KW-1185">Reference proteome</keyword>
<dbReference type="HOGENOM" id="CLU_3312281_0_0_5"/>
<dbReference type="AlphaFoldDB" id="S9RS05"/>
<proteinExistence type="predicted"/>
<reference evidence="2" key="1">
    <citation type="journal article" date="2013" name="Stand. Genomic Sci.">
        <title>Genome sequence of the Litoreibacter arenae type strain (DSM 19593(T)), a member of the Roseobacter clade isolated from sea sand.</title>
        <authorList>
            <person name="Riedel T."/>
            <person name="Fiebig A."/>
            <person name="Petersen J."/>
            <person name="Gronow S."/>
            <person name="Kyrpides N.C."/>
            <person name="Goker M."/>
            <person name="Klenk H.P."/>
        </authorList>
    </citation>
    <scope>NUCLEOTIDE SEQUENCE [LARGE SCALE GENOMIC DNA]</scope>
    <source>
        <strain evidence="2">DSM 19593</strain>
    </source>
</reference>
<organism evidence="1 2">
    <name type="scientific">Litoreibacter arenae DSM 19593</name>
    <dbReference type="NCBI Taxonomy" id="1123360"/>
    <lineage>
        <taxon>Bacteria</taxon>
        <taxon>Pseudomonadati</taxon>
        <taxon>Pseudomonadota</taxon>
        <taxon>Alphaproteobacteria</taxon>
        <taxon>Rhodobacterales</taxon>
        <taxon>Roseobacteraceae</taxon>
        <taxon>Litoreibacter</taxon>
    </lineage>
</organism>
<evidence type="ECO:0000313" key="2">
    <source>
        <dbReference type="Proteomes" id="UP000015351"/>
    </source>
</evidence>